<reference evidence="2 3" key="1">
    <citation type="journal article" date="2019" name="Sci. Rep.">
        <title>Colletotrichum shisoi sp. nov., an anthracnose pathogen of Perilla frutescens in Japan: molecular phylogenetic, morphological and genomic evidence.</title>
        <authorList>
            <person name="Gan P."/>
            <person name="Tsushima A."/>
            <person name="Hiroyama R."/>
            <person name="Narusaka M."/>
            <person name="Takano Y."/>
            <person name="Narusaka Y."/>
            <person name="Kawaradani M."/>
            <person name="Damm U."/>
            <person name="Shirasu K."/>
        </authorList>
    </citation>
    <scope>NUCLEOTIDE SEQUENCE [LARGE SCALE GENOMIC DNA]</scope>
    <source>
        <strain evidence="2 3">PG-2018a</strain>
    </source>
</reference>
<accession>A0A5Q4BRN4</accession>
<dbReference type="EMBL" id="PUHP01000485">
    <property type="protein sequence ID" value="TQN69692.1"/>
    <property type="molecule type" value="Genomic_DNA"/>
</dbReference>
<comment type="caution">
    <text evidence="2">The sequence shown here is derived from an EMBL/GenBank/DDBJ whole genome shotgun (WGS) entry which is preliminary data.</text>
</comment>
<dbReference type="AlphaFoldDB" id="A0A5Q4BRN4"/>
<feature type="compositionally biased region" description="Polar residues" evidence="1">
    <location>
        <begin position="1"/>
        <end position="21"/>
    </location>
</feature>
<organism evidence="2 3">
    <name type="scientific">Colletotrichum shisoi</name>
    <dbReference type="NCBI Taxonomy" id="2078593"/>
    <lineage>
        <taxon>Eukaryota</taxon>
        <taxon>Fungi</taxon>
        <taxon>Dikarya</taxon>
        <taxon>Ascomycota</taxon>
        <taxon>Pezizomycotina</taxon>
        <taxon>Sordariomycetes</taxon>
        <taxon>Hypocreomycetidae</taxon>
        <taxon>Glomerellales</taxon>
        <taxon>Glomerellaceae</taxon>
        <taxon>Colletotrichum</taxon>
        <taxon>Colletotrichum destructivum species complex</taxon>
    </lineage>
</organism>
<sequence length="47" mass="5138">MLSSRHTTAKQPSSRQTSRFSLSCGPGRIVPKQRGQEASSLCSFPDE</sequence>
<protein>
    <submittedName>
        <fullName evidence="2">Uncharacterized protein</fullName>
    </submittedName>
</protein>
<evidence type="ECO:0000313" key="3">
    <source>
        <dbReference type="Proteomes" id="UP000326340"/>
    </source>
</evidence>
<name>A0A5Q4BRN4_9PEZI</name>
<dbReference type="Proteomes" id="UP000326340">
    <property type="component" value="Unassembled WGS sequence"/>
</dbReference>
<gene>
    <name evidence="2" type="ORF">CSHISOI_05783</name>
</gene>
<keyword evidence="3" id="KW-1185">Reference proteome</keyword>
<feature type="compositionally biased region" description="Polar residues" evidence="1">
    <location>
        <begin position="36"/>
        <end position="47"/>
    </location>
</feature>
<evidence type="ECO:0000313" key="2">
    <source>
        <dbReference type="EMBL" id="TQN69692.1"/>
    </source>
</evidence>
<evidence type="ECO:0000256" key="1">
    <source>
        <dbReference type="SAM" id="MobiDB-lite"/>
    </source>
</evidence>
<proteinExistence type="predicted"/>
<feature type="region of interest" description="Disordered" evidence="1">
    <location>
        <begin position="1"/>
        <end position="47"/>
    </location>
</feature>